<feature type="non-terminal residue" evidence="3">
    <location>
        <position position="236"/>
    </location>
</feature>
<dbReference type="SUPFAM" id="SSF51735">
    <property type="entry name" value="NAD(P)-binding Rossmann-fold domains"/>
    <property type="match status" value="1"/>
</dbReference>
<dbReference type="EMBL" id="BARU01006674">
    <property type="protein sequence ID" value="GAH35323.1"/>
    <property type="molecule type" value="Genomic_DNA"/>
</dbReference>
<dbReference type="PANTHER" id="PTHR24322">
    <property type="entry name" value="PKSB"/>
    <property type="match status" value="1"/>
</dbReference>
<organism evidence="3">
    <name type="scientific">marine sediment metagenome</name>
    <dbReference type="NCBI Taxonomy" id="412755"/>
    <lineage>
        <taxon>unclassified sequences</taxon>
        <taxon>metagenomes</taxon>
        <taxon>ecological metagenomes</taxon>
    </lineage>
</organism>
<gene>
    <name evidence="3" type="ORF">S03H2_13147</name>
</gene>
<dbReference type="InterPro" id="IPR002347">
    <property type="entry name" value="SDR_fam"/>
</dbReference>
<proteinExistence type="inferred from homology"/>
<dbReference type="PRINTS" id="PR00081">
    <property type="entry name" value="GDHRDH"/>
</dbReference>
<evidence type="ECO:0000256" key="2">
    <source>
        <dbReference type="ARBA" id="ARBA00023002"/>
    </source>
</evidence>
<name>X1GQN3_9ZZZZ</name>
<accession>X1GQN3</accession>
<dbReference type="PANTHER" id="PTHR24322:SF736">
    <property type="entry name" value="RETINOL DEHYDROGENASE 10"/>
    <property type="match status" value="1"/>
</dbReference>
<evidence type="ECO:0008006" key="4">
    <source>
        <dbReference type="Google" id="ProtNLM"/>
    </source>
</evidence>
<dbReference type="Pfam" id="PF00106">
    <property type="entry name" value="adh_short"/>
    <property type="match status" value="1"/>
</dbReference>
<evidence type="ECO:0000313" key="3">
    <source>
        <dbReference type="EMBL" id="GAH35323.1"/>
    </source>
</evidence>
<dbReference type="PRINTS" id="PR00080">
    <property type="entry name" value="SDRFAMILY"/>
</dbReference>
<dbReference type="GO" id="GO:0016616">
    <property type="term" value="F:oxidoreductase activity, acting on the CH-OH group of donors, NAD or NADP as acceptor"/>
    <property type="evidence" value="ECO:0007669"/>
    <property type="project" value="TreeGrafter"/>
</dbReference>
<evidence type="ECO:0000256" key="1">
    <source>
        <dbReference type="ARBA" id="ARBA00006484"/>
    </source>
</evidence>
<comment type="caution">
    <text evidence="3">The sequence shown here is derived from an EMBL/GenBank/DDBJ whole genome shotgun (WGS) entry which is preliminary data.</text>
</comment>
<protein>
    <recommendedName>
        <fullName evidence="4">Short-chain dehydrogenase/reductase SDR</fullName>
    </recommendedName>
</protein>
<dbReference type="AlphaFoldDB" id="X1GQN3"/>
<keyword evidence="2" id="KW-0560">Oxidoreductase</keyword>
<dbReference type="InterPro" id="IPR036291">
    <property type="entry name" value="NAD(P)-bd_dom_sf"/>
</dbReference>
<sequence>MQEFENKNCYITGAASGIGRSFALALAKKGMNLFISDVNIEGLEQVKKEIEQTGRIVHTMKCDVSKLSDIENTAKSFYSKLGDVDLLINNAGIGRGVNLANMNLENWTKVLEVNLWSVIYSLKVFLPRMLELKSGHIVNIASGAGLFGSAEPLSYITSKFAVVGLSEGLFARLKPFGINVSVVAPAFIRTNIFHKGLESFEYNPQMLKDFGKEKLDEAYSSMMDNLMDTAMSPDVA</sequence>
<reference evidence="3" key="1">
    <citation type="journal article" date="2014" name="Front. Microbiol.">
        <title>High frequency of phylogenetically diverse reductive dehalogenase-homologous genes in deep subseafloor sedimentary metagenomes.</title>
        <authorList>
            <person name="Kawai M."/>
            <person name="Futagami T."/>
            <person name="Toyoda A."/>
            <person name="Takaki Y."/>
            <person name="Nishi S."/>
            <person name="Hori S."/>
            <person name="Arai W."/>
            <person name="Tsubouchi T."/>
            <person name="Morono Y."/>
            <person name="Uchiyama I."/>
            <person name="Ito T."/>
            <person name="Fujiyama A."/>
            <person name="Inagaki F."/>
            <person name="Takami H."/>
        </authorList>
    </citation>
    <scope>NUCLEOTIDE SEQUENCE</scope>
    <source>
        <strain evidence="3">Expedition CK06-06</strain>
    </source>
</reference>
<comment type="similarity">
    <text evidence="1">Belongs to the short-chain dehydrogenases/reductases (SDR) family.</text>
</comment>
<dbReference type="Gene3D" id="3.40.50.720">
    <property type="entry name" value="NAD(P)-binding Rossmann-like Domain"/>
    <property type="match status" value="1"/>
</dbReference>